<dbReference type="Proteomes" id="UP000828390">
    <property type="component" value="Unassembled WGS sequence"/>
</dbReference>
<dbReference type="GO" id="GO:0016788">
    <property type="term" value="F:hydrolase activity, acting on ester bonds"/>
    <property type="evidence" value="ECO:0007669"/>
    <property type="project" value="InterPro"/>
</dbReference>
<organism evidence="2 3">
    <name type="scientific">Dreissena polymorpha</name>
    <name type="common">Zebra mussel</name>
    <name type="synonym">Mytilus polymorpha</name>
    <dbReference type="NCBI Taxonomy" id="45954"/>
    <lineage>
        <taxon>Eukaryota</taxon>
        <taxon>Metazoa</taxon>
        <taxon>Spiralia</taxon>
        <taxon>Lophotrochozoa</taxon>
        <taxon>Mollusca</taxon>
        <taxon>Bivalvia</taxon>
        <taxon>Autobranchia</taxon>
        <taxon>Heteroconchia</taxon>
        <taxon>Euheterodonta</taxon>
        <taxon>Imparidentia</taxon>
        <taxon>Neoheterodontei</taxon>
        <taxon>Myida</taxon>
        <taxon>Dreissenoidea</taxon>
        <taxon>Dreissenidae</taxon>
        <taxon>Dreissena</taxon>
    </lineage>
</organism>
<comment type="similarity">
    <text evidence="1">Belongs to the metallo-dependent hydrolases superfamily. TatD-type hydrolase family.</text>
</comment>
<dbReference type="Pfam" id="PF01026">
    <property type="entry name" value="TatD_DNase"/>
    <property type="match status" value="1"/>
</dbReference>
<dbReference type="AlphaFoldDB" id="A0A9D4KEI7"/>
<evidence type="ECO:0000256" key="1">
    <source>
        <dbReference type="ARBA" id="ARBA00009275"/>
    </source>
</evidence>
<protein>
    <submittedName>
        <fullName evidence="2">Uncharacterized protein</fullName>
    </submittedName>
</protein>
<keyword evidence="3" id="KW-1185">Reference proteome</keyword>
<reference evidence="2" key="2">
    <citation type="submission" date="2020-11" db="EMBL/GenBank/DDBJ databases">
        <authorList>
            <person name="McCartney M.A."/>
            <person name="Auch B."/>
            <person name="Kono T."/>
            <person name="Mallez S."/>
            <person name="Becker A."/>
            <person name="Gohl D.M."/>
            <person name="Silverstein K.A.T."/>
            <person name="Koren S."/>
            <person name="Bechman K.B."/>
            <person name="Herman A."/>
            <person name="Abrahante J.E."/>
            <person name="Garbe J."/>
        </authorList>
    </citation>
    <scope>NUCLEOTIDE SEQUENCE</scope>
    <source>
        <strain evidence="2">Duluth1</strain>
        <tissue evidence="2">Whole animal</tissue>
    </source>
</reference>
<accession>A0A9D4KEI7</accession>
<evidence type="ECO:0000313" key="2">
    <source>
        <dbReference type="EMBL" id="KAH3838402.1"/>
    </source>
</evidence>
<reference evidence="2" key="1">
    <citation type="journal article" date="2019" name="bioRxiv">
        <title>The Genome of the Zebra Mussel, Dreissena polymorpha: A Resource for Invasive Species Research.</title>
        <authorList>
            <person name="McCartney M.A."/>
            <person name="Auch B."/>
            <person name="Kono T."/>
            <person name="Mallez S."/>
            <person name="Zhang Y."/>
            <person name="Obille A."/>
            <person name="Becker A."/>
            <person name="Abrahante J.E."/>
            <person name="Garbe J."/>
            <person name="Badalamenti J.P."/>
            <person name="Herman A."/>
            <person name="Mangelson H."/>
            <person name="Liachko I."/>
            <person name="Sullivan S."/>
            <person name="Sone E.D."/>
            <person name="Koren S."/>
            <person name="Silverstein K.A.T."/>
            <person name="Beckman K.B."/>
            <person name="Gohl D.M."/>
        </authorList>
    </citation>
    <scope>NUCLEOTIDE SEQUENCE</scope>
    <source>
        <strain evidence="2">Duluth1</strain>
        <tissue evidence="2">Whole animal</tissue>
    </source>
</reference>
<dbReference type="InterPro" id="IPR001130">
    <property type="entry name" value="TatD-like"/>
</dbReference>
<dbReference type="Gene3D" id="3.20.20.140">
    <property type="entry name" value="Metal-dependent hydrolases"/>
    <property type="match status" value="1"/>
</dbReference>
<sequence>MLKCERVVGLGEIGLDHLVPDKQMPRHNDLVRAMLHMINDRHVVVVHCRGTSGDSGMEAYLLLLHLLSPISRTPKFHVHCFTGDTYFLTK</sequence>
<dbReference type="SUPFAM" id="SSF51556">
    <property type="entry name" value="Metallo-dependent hydrolases"/>
    <property type="match status" value="1"/>
</dbReference>
<gene>
    <name evidence="2" type="ORF">DPMN_111811</name>
</gene>
<comment type="caution">
    <text evidence="2">The sequence shown here is derived from an EMBL/GenBank/DDBJ whole genome shotgun (WGS) entry which is preliminary data.</text>
</comment>
<evidence type="ECO:0000313" key="3">
    <source>
        <dbReference type="Proteomes" id="UP000828390"/>
    </source>
</evidence>
<name>A0A9D4KEI7_DREPO</name>
<proteinExistence type="inferred from homology"/>
<dbReference type="EMBL" id="JAIWYP010000004">
    <property type="protein sequence ID" value="KAH3838402.1"/>
    <property type="molecule type" value="Genomic_DNA"/>
</dbReference>
<dbReference type="InterPro" id="IPR032466">
    <property type="entry name" value="Metal_Hydrolase"/>
</dbReference>